<dbReference type="KEGG" id="tfo:BFO_1751"/>
<gene>
    <name evidence="2" type="ordered locus">BFO_1751</name>
</gene>
<dbReference type="HOGENOM" id="CLU_3349678_0_0_10"/>
<sequence>MPTYNFFFGLFSRIFGGTSLVAGLFGFFRMGRVPVLL</sequence>
<evidence type="ECO:0000313" key="2">
    <source>
        <dbReference type="EMBL" id="AEW21696.1"/>
    </source>
</evidence>
<keyword evidence="1" id="KW-0812">Transmembrane</keyword>
<keyword evidence="1" id="KW-1133">Transmembrane helix</keyword>
<dbReference type="Proteomes" id="UP000005436">
    <property type="component" value="Chromosome"/>
</dbReference>
<dbReference type="AlphaFoldDB" id="G8UN65"/>
<dbReference type="PATRIC" id="fig|203275.8.peg.1586"/>
<keyword evidence="1" id="KW-0472">Membrane</keyword>
<accession>G8UN65</accession>
<proteinExistence type="predicted"/>
<keyword evidence="3" id="KW-1185">Reference proteome</keyword>
<reference evidence="3" key="1">
    <citation type="submission" date="2011-12" db="EMBL/GenBank/DDBJ databases">
        <title>Complete sequence of Tannerella forsythia ATCC 43037.</title>
        <authorList>
            <person name="Dewhirst F."/>
            <person name="Tanner A."/>
            <person name="Izard J."/>
            <person name="Brinkac L."/>
            <person name="Durkin A.S."/>
            <person name="Hostetler J."/>
            <person name="Shetty J."/>
            <person name="Torralba M."/>
            <person name="Gill S."/>
            <person name="Nelson K."/>
        </authorList>
    </citation>
    <scope>NUCLEOTIDE SEQUENCE [LARGE SCALE GENOMIC DNA]</scope>
    <source>
        <strain evidence="3">ATCC 43037 / JCM 10827 / CCUG 33226 / KCTC 5666 / FDC 338</strain>
    </source>
</reference>
<evidence type="ECO:0000313" key="3">
    <source>
        <dbReference type="Proteomes" id="UP000005436"/>
    </source>
</evidence>
<protein>
    <submittedName>
        <fullName evidence="2">Uncharacterized protein</fullName>
    </submittedName>
</protein>
<name>G8UN65_TANFA</name>
<evidence type="ECO:0000256" key="1">
    <source>
        <dbReference type="SAM" id="Phobius"/>
    </source>
</evidence>
<dbReference type="EMBL" id="CP003191">
    <property type="protein sequence ID" value="AEW21696.1"/>
    <property type="molecule type" value="Genomic_DNA"/>
</dbReference>
<organism evidence="2 3">
    <name type="scientific">Tannerella forsythia (strain ATCC 43037 / JCM 10827 / CCUG 21028 A / KCTC 5666 / FDC 338)</name>
    <name type="common">Bacteroides forsythus</name>
    <dbReference type="NCBI Taxonomy" id="203275"/>
    <lineage>
        <taxon>Bacteria</taxon>
        <taxon>Pseudomonadati</taxon>
        <taxon>Bacteroidota</taxon>
        <taxon>Bacteroidia</taxon>
        <taxon>Bacteroidales</taxon>
        <taxon>Tannerellaceae</taxon>
        <taxon>Tannerella</taxon>
    </lineage>
</organism>
<feature type="transmembrane region" description="Helical" evidence="1">
    <location>
        <begin position="6"/>
        <end position="28"/>
    </location>
</feature>